<proteinExistence type="predicted"/>
<dbReference type="RefSeq" id="WP_192750459.1">
    <property type="nucleotide sequence ID" value="NZ_BAABJL010000085.1"/>
</dbReference>
<accession>A0A927MU17</accession>
<feature type="transmembrane region" description="Helical" evidence="1">
    <location>
        <begin position="113"/>
        <end position="146"/>
    </location>
</feature>
<gene>
    <name evidence="3" type="ORF">HEB94_003155</name>
</gene>
<feature type="transmembrane region" description="Helical" evidence="1">
    <location>
        <begin position="276"/>
        <end position="298"/>
    </location>
</feature>
<feature type="transmembrane region" description="Helical" evidence="1">
    <location>
        <begin position="318"/>
        <end position="337"/>
    </location>
</feature>
<feature type="transmembrane region" description="Helical" evidence="1">
    <location>
        <begin position="153"/>
        <end position="174"/>
    </location>
</feature>
<keyword evidence="4" id="KW-1185">Reference proteome</keyword>
<feature type="transmembrane region" description="Helical" evidence="1">
    <location>
        <begin position="343"/>
        <end position="366"/>
    </location>
</feature>
<feature type="domain" description="DUF418" evidence="2">
    <location>
        <begin position="222"/>
        <end position="385"/>
    </location>
</feature>
<dbReference type="InterPro" id="IPR052529">
    <property type="entry name" value="Bact_Transport_Assoc"/>
</dbReference>
<dbReference type="PANTHER" id="PTHR30590:SF2">
    <property type="entry name" value="INNER MEMBRANE PROTEIN"/>
    <property type="match status" value="1"/>
</dbReference>
<evidence type="ECO:0000256" key="1">
    <source>
        <dbReference type="SAM" id="Phobius"/>
    </source>
</evidence>
<keyword evidence="1" id="KW-0812">Transmembrane</keyword>
<evidence type="ECO:0000313" key="3">
    <source>
        <dbReference type="EMBL" id="MBE1606307.1"/>
    </source>
</evidence>
<dbReference type="PANTHER" id="PTHR30590">
    <property type="entry name" value="INNER MEMBRANE PROTEIN"/>
    <property type="match status" value="1"/>
</dbReference>
<comment type="caution">
    <text evidence="3">The sequence shown here is derived from an EMBL/GenBank/DDBJ whole genome shotgun (WGS) entry which is preliminary data.</text>
</comment>
<dbReference type="Pfam" id="PF04235">
    <property type="entry name" value="DUF418"/>
    <property type="match status" value="1"/>
</dbReference>
<feature type="transmembrane region" description="Helical" evidence="1">
    <location>
        <begin position="243"/>
        <end position="264"/>
    </location>
</feature>
<protein>
    <submittedName>
        <fullName evidence="3">Membrane protein YeiB</fullName>
    </submittedName>
</protein>
<dbReference type="EMBL" id="JADBEM010000001">
    <property type="protein sequence ID" value="MBE1606307.1"/>
    <property type="molecule type" value="Genomic_DNA"/>
</dbReference>
<dbReference type="Proteomes" id="UP000638648">
    <property type="component" value="Unassembled WGS sequence"/>
</dbReference>
<name>A0A927MU17_9ACTN</name>
<reference evidence="3" key="1">
    <citation type="submission" date="2020-10" db="EMBL/GenBank/DDBJ databases">
        <title>Sequencing the genomes of 1000 actinobacteria strains.</title>
        <authorList>
            <person name="Klenk H.-P."/>
        </authorList>
    </citation>
    <scope>NUCLEOTIDE SEQUENCE</scope>
    <source>
        <strain evidence="3">DSM 45354</strain>
    </source>
</reference>
<organism evidence="3 4">
    <name type="scientific">Actinopolymorpha pittospori</name>
    <dbReference type="NCBI Taxonomy" id="648752"/>
    <lineage>
        <taxon>Bacteria</taxon>
        <taxon>Bacillati</taxon>
        <taxon>Actinomycetota</taxon>
        <taxon>Actinomycetes</taxon>
        <taxon>Propionibacteriales</taxon>
        <taxon>Actinopolymorphaceae</taxon>
        <taxon>Actinopolymorpha</taxon>
    </lineage>
</organism>
<feature type="transmembrane region" description="Helical" evidence="1">
    <location>
        <begin position="201"/>
        <end position="223"/>
    </location>
</feature>
<evidence type="ECO:0000259" key="2">
    <source>
        <dbReference type="Pfam" id="PF04235"/>
    </source>
</evidence>
<keyword evidence="1" id="KW-0472">Membrane</keyword>
<evidence type="ECO:0000313" key="4">
    <source>
        <dbReference type="Proteomes" id="UP000638648"/>
    </source>
</evidence>
<keyword evidence="1" id="KW-1133">Transmembrane helix</keyword>
<dbReference type="AlphaFoldDB" id="A0A927MU17"/>
<sequence length="389" mass="40345">MASPRLAPRRGPVTAAERSFAPDLARGAMLLLIALANSPLYLYGRPVGRRSHLAESGVLDRAVTFLVGTFVDGRAYPLFAFLLGYGIVRLADRQVAAGATIADVGAVLRRRHIALVAFGFLHALLLFSGDILGTYGLAGLVVFTLLGASDRRLLALTAALLVPVIALGTGYGLAPLPGDTGYPGMAVADPVGALLARLANWLPATPISVLATLAPIVLGVWAARRRLLDEPERHLAVLRRTTVVGITVAVLGGLPLALVMAGVWTSTSFAGDLTLGALHTLTGLAGGVGYAAAISLFAGGFRRRRIGAALAACGQRSLSCYLAQSVVFVAVLAPYAGGLGGRLGSAGVAVVAIATWVATVVVAEVFQRHGWRGPAEVALRRLTYGRQPR</sequence>
<dbReference type="InterPro" id="IPR007349">
    <property type="entry name" value="DUF418"/>
</dbReference>